<dbReference type="Gene3D" id="3.30.40.10">
    <property type="entry name" value="Zinc/RING finger domain, C3HC4 (zinc finger)"/>
    <property type="match status" value="1"/>
</dbReference>
<dbReference type="PANTHER" id="PTHR47820:SF3">
    <property type="entry name" value="OS07G0499800 PROTEIN"/>
    <property type="match status" value="1"/>
</dbReference>
<accession>A0A540L954</accession>
<evidence type="ECO:0000256" key="2">
    <source>
        <dbReference type="SAM" id="MobiDB-lite"/>
    </source>
</evidence>
<feature type="compositionally biased region" description="Polar residues" evidence="2">
    <location>
        <begin position="521"/>
        <end position="538"/>
    </location>
</feature>
<feature type="region of interest" description="Disordered" evidence="2">
    <location>
        <begin position="439"/>
        <end position="499"/>
    </location>
</feature>
<keyword evidence="1" id="KW-0863">Zinc-finger</keyword>
<feature type="compositionally biased region" description="Low complexity" evidence="2">
    <location>
        <begin position="123"/>
        <end position="137"/>
    </location>
</feature>
<feature type="region of interest" description="Disordered" evidence="2">
    <location>
        <begin position="882"/>
        <end position="917"/>
    </location>
</feature>
<keyword evidence="1" id="KW-0479">Metal-binding</keyword>
<dbReference type="CDD" id="cd16647">
    <property type="entry name" value="mRING-HC-C3HC5_NEU1"/>
    <property type="match status" value="1"/>
</dbReference>
<feature type="compositionally biased region" description="Basic and acidic residues" evidence="2">
    <location>
        <begin position="267"/>
        <end position="278"/>
    </location>
</feature>
<feature type="region of interest" description="Disordered" evidence="2">
    <location>
        <begin position="242"/>
        <end position="278"/>
    </location>
</feature>
<feature type="compositionally biased region" description="Polar residues" evidence="2">
    <location>
        <begin position="551"/>
        <end position="568"/>
    </location>
</feature>
<dbReference type="STRING" id="106549.A0A540L954"/>
<name>A0A540L954_MALBA</name>
<sequence length="1045" mass="117189">MASSQVEMASTAPFGCVLRDHNRRDRCRESNARATQAAFQKNLNSLVRNHLTTCISVSSTSASNDQESNYSQDQNIENVERDDGCSTMSPRQSRVLDRWAERQGGKEAMAMVERQSQEVELMSVPSSAPSSTRTSTSMKEGTLSRTDSLADISNRGVGASSLVQIWEKRLNLSNSFKMSSNGGTETSRSNSGLSFNENENIFYTFNEYSASNESVASNQPVFEKQLSRESEAGVSVCVDERYDTGPVAEDSIEDTHSDESATSDARSNLDAREREREREKVRVVDIIKRLTMTAHCPLSSPSDDNDHDQKSCANASPSRERDRERSFGVDQTEQLHKGFSQVISSPRMIRGRQAFADLLMQLERDRHRELDTLVDRRAVSRFSHKGRIQSMLRLKLLQRGMAGAVGQEVPRRKPATSQVNKLPQGSAAIMHLRVEQKNATGVQTSLPHASEDLREEVSMSSKVTCQETSSVATNTSTQASNGLHEEGSPSSKVTSEGTSSVATNNLLAASEDLRDEASLSLKVTSQGSSPVARNTTLHASEDLREEASPSLKVTLQGTSPMARSTSPHGSEDLREEASPSLEVILQGTSPMARKTSPHVSEDLHEQASPSSEVTLQGTSSEARNNLPHTSEYLHEEASPGSEVIWQGTSSEARNLDVQETADATTSLVGWHEKEIEEQLEDDYQYYGDYTYDWINEISRPRSYWEDLRKAWYQEMLNSNSGKGEIRQLIERSTVSNFLASDFRDRIDRLMVSRLEIQAQPDGSQEGEDNDINHDRTNLLVSFLQQHHQNQQQEELQPARSQEQQQVQEQEQQEDQNMTEEDDEEEDDDEEGDDDKGGEERSLISAQYQEASDDFYHCTSLQPSPSHMTSWSYQDIEVGDNFGRAASTSPPRHFPSHSYYPNSRQGSPSPSLSYHQNHHHFSSPLNHPSMEMEFIYDMRGQMEQLYREMSELRKVIKSCVDMQLVMQQSMKQEVHSGQAERKRSANGLPKKGNCCICHEVKVDSLFYRCGHMCTCLKCAHELQWNSGKCPICRAPIVDVVKAQMDY</sequence>
<feature type="region of interest" description="Disordered" evidence="2">
    <location>
        <begin position="785"/>
        <end position="839"/>
    </location>
</feature>
<dbReference type="Pfam" id="PF13920">
    <property type="entry name" value="zf-C3HC4_3"/>
    <property type="match status" value="1"/>
</dbReference>
<dbReference type="Proteomes" id="UP000315295">
    <property type="component" value="Unassembled WGS sequence"/>
</dbReference>
<feature type="region of interest" description="Disordered" evidence="2">
    <location>
        <begin position="521"/>
        <end position="578"/>
    </location>
</feature>
<gene>
    <name evidence="4" type="ORF">C1H46_031403</name>
</gene>
<feature type="compositionally biased region" description="Polar residues" evidence="2">
    <location>
        <begin position="488"/>
        <end position="499"/>
    </location>
</feature>
<feature type="compositionally biased region" description="Polar residues" evidence="2">
    <location>
        <begin position="607"/>
        <end position="625"/>
    </location>
</feature>
<reference evidence="4 5" key="1">
    <citation type="journal article" date="2019" name="G3 (Bethesda)">
        <title>Sequencing of a Wild Apple (Malus baccata) Genome Unravels the Differences Between Cultivated and Wild Apple Species Regarding Disease Resistance and Cold Tolerance.</title>
        <authorList>
            <person name="Chen X."/>
        </authorList>
    </citation>
    <scope>NUCLEOTIDE SEQUENCE [LARGE SCALE GENOMIC DNA]</scope>
    <source>
        <strain evidence="5">cv. Shandingzi</strain>
        <tissue evidence="4">Leaves</tissue>
    </source>
</reference>
<dbReference type="PROSITE" id="PS50089">
    <property type="entry name" value="ZF_RING_2"/>
    <property type="match status" value="1"/>
</dbReference>
<dbReference type="InterPro" id="IPR001841">
    <property type="entry name" value="Znf_RING"/>
</dbReference>
<organism evidence="4 5">
    <name type="scientific">Malus baccata</name>
    <name type="common">Siberian crab apple</name>
    <name type="synonym">Pyrus baccata</name>
    <dbReference type="NCBI Taxonomy" id="106549"/>
    <lineage>
        <taxon>Eukaryota</taxon>
        <taxon>Viridiplantae</taxon>
        <taxon>Streptophyta</taxon>
        <taxon>Embryophyta</taxon>
        <taxon>Tracheophyta</taxon>
        <taxon>Spermatophyta</taxon>
        <taxon>Magnoliopsida</taxon>
        <taxon>eudicotyledons</taxon>
        <taxon>Gunneridae</taxon>
        <taxon>Pentapetalae</taxon>
        <taxon>rosids</taxon>
        <taxon>fabids</taxon>
        <taxon>Rosales</taxon>
        <taxon>Rosaceae</taxon>
        <taxon>Amygdaloideae</taxon>
        <taxon>Maleae</taxon>
        <taxon>Malus</taxon>
    </lineage>
</organism>
<dbReference type="AlphaFoldDB" id="A0A540L954"/>
<comment type="caution">
    <text evidence="4">The sequence shown here is derived from an EMBL/GenBank/DDBJ whole genome shotgun (WGS) entry which is preliminary data.</text>
</comment>
<evidence type="ECO:0000313" key="4">
    <source>
        <dbReference type="EMBL" id="TQD83027.1"/>
    </source>
</evidence>
<feature type="region of interest" description="Disordered" evidence="2">
    <location>
        <begin position="120"/>
        <end position="144"/>
    </location>
</feature>
<dbReference type="GO" id="GO:0008270">
    <property type="term" value="F:zinc ion binding"/>
    <property type="evidence" value="ECO:0007669"/>
    <property type="project" value="UniProtKB-KW"/>
</dbReference>
<keyword evidence="5" id="KW-1185">Reference proteome</keyword>
<keyword evidence="1" id="KW-0862">Zinc</keyword>
<feature type="compositionally biased region" description="Acidic residues" evidence="2">
    <location>
        <begin position="810"/>
        <end position="836"/>
    </location>
</feature>
<evidence type="ECO:0000259" key="3">
    <source>
        <dbReference type="PROSITE" id="PS50089"/>
    </source>
</evidence>
<dbReference type="EMBL" id="VIEB01000696">
    <property type="protein sequence ID" value="TQD83027.1"/>
    <property type="molecule type" value="Genomic_DNA"/>
</dbReference>
<feature type="region of interest" description="Disordered" evidence="2">
    <location>
        <begin position="590"/>
        <end position="625"/>
    </location>
</feature>
<proteinExistence type="predicted"/>
<feature type="domain" description="RING-type" evidence="3">
    <location>
        <begin position="993"/>
        <end position="1032"/>
    </location>
</feature>
<feature type="region of interest" description="Disordered" evidence="2">
    <location>
        <begin position="295"/>
        <end position="333"/>
    </location>
</feature>
<dbReference type="SUPFAM" id="SSF57850">
    <property type="entry name" value="RING/U-box"/>
    <property type="match status" value="1"/>
</dbReference>
<dbReference type="InterPro" id="IPR013083">
    <property type="entry name" value="Znf_RING/FYVE/PHD"/>
</dbReference>
<feature type="compositionally biased region" description="Polar residues" evidence="2">
    <location>
        <begin position="458"/>
        <end position="481"/>
    </location>
</feature>
<feature type="compositionally biased region" description="Low complexity" evidence="2">
    <location>
        <begin position="785"/>
        <end position="809"/>
    </location>
</feature>
<evidence type="ECO:0000256" key="1">
    <source>
        <dbReference type="PROSITE-ProRule" id="PRU00175"/>
    </source>
</evidence>
<dbReference type="PANTHER" id="PTHR47820">
    <property type="entry name" value="BNAC05G24000D PROTEIN"/>
    <property type="match status" value="1"/>
</dbReference>
<feature type="compositionally biased region" description="Polar residues" evidence="2">
    <location>
        <begin position="898"/>
        <end position="914"/>
    </location>
</feature>
<protein>
    <recommendedName>
        <fullName evidence="3">RING-type domain-containing protein</fullName>
    </recommendedName>
</protein>
<evidence type="ECO:0000313" key="5">
    <source>
        <dbReference type="Proteomes" id="UP000315295"/>
    </source>
</evidence>
<feature type="compositionally biased region" description="Basic and acidic residues" evidence="2">
    <location>
        <begin position="318"/>
        <end position="327"/>
    </location>
</feature>